<dbReference type="EMBL" id="LR134406">
    <property type="protein sequence ID" value="VEH70877.1"/>
    <property type="molecule type" value="Genomic_DNA"/>
</dbReference>
<dbReference type="Proteomes" id="UP000273044">
    <property type="component" value="Chromosome"/>
</dbReference>
<feature type="compositionally biased region" description="Basic residues" evidence="1">
    <location>
        <begin position="19"/>
        <end position="31"/>
    </location>
</feature>
<organism evidence="2 3">
    <name type="scientific">Arachnia propionica</name>
    <dbReference type="NCBI Taxonomy" id="1750"/>
    <lineage>
        <taxon>Bacteria</taxon>
        <taxon>Bacillati</taxon>
        <taxon>Actinomycetota</taxon>
        <taxon>Actinomycetes</taxon>
        <taxon>Propionibacteriales</taxon>
        <taxon>Propionibacteriaceae</taxon>
        <taxon>Arachnia</taxon>
    </lineage>
</organism>
<evidence type="ECO:0000313" key="3">
    <source>
        <dbReference type="Proteomes" id="UP000273044"/>
    </source>
</evidence>
<feature type="compositionally biased region" description="Polar residues" evidence="1">
    <location>
        <begin position="1"/>
        <end position="12"/>
    </location>
</feature>
<sequence>MTTTLTPSSSTAKLEMTSSKKRRFRRQKKTTKTVPSKPISKLFSRAGDSFGIWWRRIWYRFGRGSAMRLLVKTFGWHYPAVKGTFASSKQTPALMTVLTNTDLDYHGDPLGVNLWTNQAILESAWTLYSDGWINSPNQCILGALGTAKSTYVKTILLRSMMHGGRAVVFDRKRQAQNGRTQGEYVKLADTIGGTTIRFHQARDQGTRINILDPAIVQMTTAGSDSLLGQDRLLIMVAEAALETKLTSEQRHALKVAHQSALDAADLKRRVPVLADVIHALQNPCTTGVKGVDLDRLREWGLPVVLGLMRYIDGDLAGLIDGETTGPGGEPVDFASRLLVFDTSALEYGSTALGLMMTVTTAFLLSVWVNMPGEKSLVIEEAYSADGIGVVPAMLRDLAKRTRGVGASMISVFHHVSDVPVDSPLRSLITESELVSIFRQDKGADVDAAVELLSLDPSTRQLIQELPRGVHLRKRGPKLPLVVAELTRTNLDRYITFTDDAYVVNN</sequence>
<reference evidence="2 3" key="1">
    <citation type="submission" date="2018-12" db="EMBL/GenBank/DDBJ databases">
        <authorList>
            <consortium name="Pathogen Informatics"/>
        </authorList>
    </citation>
    <scope>NUCLEOTIDE SEQUENCE [LARGE SCALE GENOMIC DNA]</scope>
    <source>
        <strain evidence="2 3">NCTC12967</strain>
    </source>
</reference>
<keyword evidence="3" id="KW-1185">Reference proteome</keyword>
<proteinExistence type="predicted"/>
<dbReference type="InterPro" id="IPR027417">
    <property type="entry name" value="P-loop_NTPase"/>
</dbReference>
<dbReference type="SUPFAM" id="SSF52540">
    <property type="entry name" value="P-loop containing nucleoside triphosphate hydrolases"/>
    <property type="match status" value="1"/>
</dbReference>
<dbReference type="Gene3D" id="3.40.50.300">
    <property type="entry name" value="P-loop containing nucleotide triphosphate hydrolases"/>
    <property type="match status" value="1"/>
</dbReference>
<accession>A0A448N0D6</accession>
<protein>
    <submittedName>
        <fullName evidence="2">Type IV secretory pathway, VirB4 components</fullName>
    </submittedName>
</protein>
<evidence type="ECO:0000313" key="2">
    <source>
        <dbReference type="EMBL" id="VEH70877.1"/>
    </source>
</evidence>
<feature type="region of interest" description="Disordered" evidence="1">
    <location>
        <begin position="1"/>
        <end position="34"/>
    </location>
</feature>
<dbReference type="AlphaFoldDB" id="A0A448N0D6"/>
<evidence type="ECO:0000256" key="1">
    <source>
        <dbReference type="SAM" id="MobiDB-lite"/>
    </source>
</evidence>
<name>A0A448N0D6_9ACTN</name>
<gene>
    <name evidence="2" type="ORF">NCTC12967_02183</name>
</gene>
<dbReference type="Gene3D" id="1.10.8.730">
    <property type="match status" value="1"/>
</dbReference>